<dbReference type="OrthoDB" id="9787572at2"/>
<dbReference type="PATRIC" id="fig|480391.4.peg.200"/>
<dbReference type="InterPro" id="IPR023214">
    <property type="entry name" value="HAD_sf"/>
</dbReference>
<dbReference type="InterPro" id="IPR027706">
    <property type="entry name" value="PGP_Pase"/>
</dbReference>
<reference evidence="1 2" key="1">
    <citation type="journal article" date="2015" name="Genome Announc.">
        <title>Expanding the biotechnology potential of lactobacilli through comparative genomics of 213 strains and associated genera.</title>
        <authorList>
            <person name="Sun Z."/>
            <person name="Harris H.M."/>
            <person name="McCann A."/>
            <person name="Guo C."/>
            <person name="Argimon S."/>
            <person name="Zhang W."/>
            <person name="Yang X."/>
            <person name="Jeffery I.B."/>
            <person name="Cooney J.C."/>
            <person name="Kagawa T.F."/>
            <person name="Liu W."/>
            <person name="Song Y."/>
            <person name="Salvetti E."/>
            <person name="Wrobel A."/>
            <person name="Rasinkangas P."/>
            <person name="Parkhill J."/>
            <person name="Rea M.C."/>
            <person name="O'Sullivan O."/>
            <person name="Ritari J."/>
            <person name="Douillard F.P."/>
            <person name="Paul Ross R."/>
            <person name="Yang R."/>
            <person name="Briner A.E."/>
            <person name="Felis G.E."/>
            <person name="de Vos W.M."/>
            <person name="Barrangou R."/>
            <person name="Klaenhammer T.R."/>
            <person name="Caufield P.W."/>
            <person name="Cui Y."/>
            <person name="Zhang H."/>
            <person name="O'Toole P.W."/>
        </authorList>
    </citation>
    <scope>NUCLEOTIDE SEQUENCE [LARGE SCALE GENOMIC DNA]</scope>
    <source>
        <strain evidence="1 2">DSM 23026</strain>
    </source>
</reference>
<dbReference type="CDD" id="cd16416">
    <property type="entry name" value="HAD_BsYqeG-like"/>
    <property type="match status" value="1"/>
</dbReference>
<dbReference type="InterPro" id="IPR006549">
    <property type="entry name" value="HAD-SF_hydro_IIIA"/>
</dbReference>
<organism evidence="1 2">
    <name type="scientific">Pediococcus argentinicus</name>
    <dbReference type="NCBI Taxonomy" id="480391"/>
    <lineage>
        <taxon>Bacteria</taxon>
        <taxon>Bacillati</taxon>
        <taxon>Bacillota</taxon>
        <taxon>Bacilli</taxon>
        <taxon>Lactobacillales</taxon>
        <taxon>Lactobacillaceae</taxon>
        <taxon>Pediococcus</taxon>
    </lineage>
</organism>
<accession>A0A0R2NLU8</accession>
<gene>
    <name evidence="1" type="ORF">IV88_GL000197</name>
</gene>
<dbReference type="GO" id="GO:0008962">
    <property type="term" value="F:phosphatidylglycerophosphatase activity"/>
    <property type="evidence" value="ECO:0007669"/>
    <property type="project" value="InterPro"/>
</dbReference>
<evidence type="ECO:0000313" key="2">
    <source>
        <dbReference type="Proteomes" id="UP000051249"/>
    </source>
</evidence>
<proteinExistence type="predicted"/>
<dbReference type="RefSeq" id="WP_057798961.1">
    <property type="nucleotide sequence ID" value="NZ_BJZZ01000010.1"/>
</dbReference>
<dbReference type="AlphaFoldDB" id="A0A0R2NLU8"/>
<keyword evidence="2" id="KW-1185">Reference proteome</keyword>
<dbReference type="Gene3D" id="3.40.50.1000">
    <property type="entry name" value="HAD superfamily/HAD-like"/>
    <property type="match status" value="1"/>
</dbReference>
<dbReference type="EMBL" id="JQCQ01000011">
    <property type="protein sequence ID" value="KRO25360.1"/>
    <property type="molecule type" value="Genomic_DNA"/>
</dbReference>
<comment type="caution">
    <text evidence="1">The sequence shown here is derived from an EMBL/GenBank/DDBJ whole genome shotgun (WGS) entry which is preliminary data.</text>
</comment>
<dbReference type="Pfam" id="PF09419">
    <property type="entry name" value="PGP_phosphatase"/>
    <property type="match status" value="1"/>
</dbReference>
<dbReference type="InterPro" id="IPR010021">
    <property type="entry name" value="PGPP1/Gep4"/>
</dbReference>
<dbReference type="InterPro" id="IPR036412">
    <property type="entry name" value="HAD-like_sf"/>
</dbReference>
<name>A0A0R2NLU8_9LACO</name>
<dbReference type="Proteomes" id="UP000051249">
    <property type="component" value="Unassembled WGS sequence"/>
</dbReference>
<dbReference type="NCBIfam" id="TIGR01662">
    <property type="entry name" value="HAD-SF-IIIA"/>
    <property type="match status" value="1"/>
</dbReference>
<protein>
    <submittedName>
        <fullName evidence="1">HAD superfamily (Subfamily IIIA) phosphatase</fullName>
    </submittedName>
</protein>
<evidence type="ECO:0000313" key="1">
    <source>
        <dbReference type="EMBL" id="KRO25360.1"/>
    </source>
</evidence>
<dbReference type="SUPFAM" id="SSF56784">
    <property type="entry name" value="HAD-like"/>
    <property type="match status" value="1"/>
</dbReference>
<dbReference type="NCBIfam" id="TIGR01668">
    <property type="entry name" value="YqeG_hyp_ppase"/>
    <property type="match status" value="1"/>
</dbReference>
<sequence>MHIFKPHWMVERIYNLSTDNLKSLGIKAVLTDLDNTLIAWDNPDGTPELHQWIEELKQAQIEVIVVSNNSNERVAKAVEGFGLKYQARALKPLTVGIMRALRNNHLTKQEVIMVGDQYITDMVASNLSGVRGVLVKPLVTTDAWNTKINRWFEKFIKRSLRKKYPDMEWKRELDK</sequence>